<evidence type="ECO:0000313" key="1">
    <source>
        <dbReference type="EMBL" id="CAA0823247.1"/>
    </source>
</evidence>
<dbReference type="Proteomes" id="UP001153555">
    <property type="component" value="Unassembled WGS sequence"/>
</dbReference>
<sequence>DKDVEESSLNGFRGREDFCGHESMQEDVRAAIRSFLTSEDLSSKIVWSNDRVQPRGKSMIARLFGKELNSELIVSFMMILHARHPHVRFLPTYVQINVWNAVEKMKTRKKWYKEDYEVCTSKLSRSIVAMLDELIGDISSAKFVFFPTIMKFHFFLVVLDVQEKKFIYHNSLDGFIYQGVGKSL</sequence>
<accession>A0A9N7N6Q8</accession>
<protein>
    <recommendedName>
        <fullName evidence="3">Ubiquitin-like protease family profile domain-containing protein</fullName>
    </recommendedName>
</protein>
<dbReference type="InterPro" id="IPR038765">
    <property type="entry name" value="Papain-like_cys_pep_sf"/>
</dbReference>
<evidence type="ECO:0008006" key="3">
    <source>
        <dbReference type="Google" id="ProtNLM"/>
    </source>
</evidence>
<name>A0A9N7N6Q8_STRHE</name>
<dbReference type="OrthoDB" id="1704460at2759"/>
<feature type="non-terminal residue" evidence="1">
    <location>
        <position position="184"/>
    </location>
</feature>
<dbReference type="EMBL" id="CACSLK010024540">
    <property type="protein sequence ID" value="CAA0823247.1"/>
    <property type="molecule type" value="Genomic_DNA"/>
</dbReference>
<comment type="caution">
    <text evidence="1">The sequence shown here is derived from an EMBL/GenBank/DDBJ whole genome shotgun (WGS) entry which is preliminary data.</text>
</comment>
<organism evidence="1 2">
    <name type="scientific">Striga hermonthica</name>
    <name type="common">Purple witchweed</name>
    <name type="synonym">Buchnera hermonthica</name>
    <dbReference type="NCBI Taxonomy" id="68872"/>
    <lineage>
        <taxon>Eukaryota</taxon>
        <taxon>Viridiplantae</taxon>
        <taxon>Streptophyta</taxon>
        <taxon>Embryophyta</taxon>
        <taxon>Tracheophyta</taxon>
        <taxon>Spermatophyta</taxon>
        <taxon>Magnoliopsida</taxon>
        <taxon>eudicotyledons</taxon>
        <taxon>Gunneridae</taxon>
        <taxon>Pentapetalae</taxon>
        <taxon>asterids</taxon>
        <taxon>lamiids</taxon>
        <taxon>Lamiales</taxon>
        <taxon>Orobanchaceae</taxon>
        <taxon>Buchnereae</taxon>
        <taxon>Striga</taxon>
    </lineage>
</organism>
<reference evidence="1" key="1">
    <citation type="submission" date="2019-12" db="EMBL/GenBank/DDBJ databases">
        <authorList>
            <person name="Scholes J."/>
        </authorList>
    </citation>
    <scope>NUCLEOTIDE SEQUENCE</scope>
</reference>
<dbReference type="AlphaFoldDB" id="A0A9N7N6Q8"/>
<gene>
    <name evidence="1" type="ORF">SHERM_20414</name>
</gene>
<proteinExistence type="predicted"/>
<keyword evidence="2" id="KW-1185">Reference proteome</keyword>
<dbReference type="Gene3D" id="3.40.395.10">
    <property type="entry name" value="Adenoviral Proteinase, Chain A"/>
    <property type="match status" value="1"/>
</dbReference>
<feature type="non-terminal residue" evidence="1">
    <location>
        <position position="1"/>
    </location>
</feature>
<dbReference type="SUPFAM" id="SSF54001">
    <property type="entry name" value="Cysteine proteinases"/>
    <property type="match status" value="1"/>
</dbReference>
<evidence type="ECO:0000313" key="2">
    <source>
        <dbReference type="Proteomes" id="UP001153555"/>
    </source>
</evidence>